<organism evidence="8 9">
    <name type="scientific">Pseudomonas luteola</name>
    <dbReference type="NCBI Taxonomy" id="47886"/>
    <lineage>
        <taxon>Bacteria</taxon>
        <taxon>Pseudomonadati</taxon>
        <taxon>Pseudomonadota</taxon>
        <taxon>Gammaproteobacteria</taxon>
        <taxon>Pseudomonadales</taxon>
        <taxon>Pseudomonadaceae</taxon>
        <taxon>Pseudomonas</taxon>
    </lineage>
</organism>
<proteinExistence type="predicted"/>
<sequence length="497" mass="54879">MLDKEAALAVLEALPIPVIVKDLNHRIVFVNQAASGYFQDPIDTLVGKTDYDCFPAEHAATYWQMEEKVIATQCPSENEETIIGPDGKPQIIITTKTLVTVANESLLVAYFINVTAQRQFEEQLRQAQKMEAVGQLTGGIAHDFNNHLGGIIGSLGIMQKRIAKGTCVGLERYTDNAMASAQRAASLTHRLLAFSRRQSLNPKPLKLNDLFDEFQSFINQSLGPEYRFEVHYEGDLWTTFCDHHQLENAVLNLAINARDAMPNGGTIICQITNSASAPGLFEGECVCISIVDTGTGIAPEIMDRVIEPFFTTKPIGEGTGLGLSMVYGFVKQSNGHFTIESTQAKGTTVSLYLPRYIGETCQHTSSTDEPLKEGLQQTVMLVEDDEVLREIIIEVLEDLDYHVLSTGNGQHALELIVTAAKPVDLLLTDIGLPGINGRDLAAHVLDRFPKLKIMFITGYDKTVTLPKSLFRHDVEVMTKPFTISELASRVQRLLEQD</sequence>
<dbReference type="InterPro" id="IPR003661">
    <property type="entry name" value="HisK_dim/P_dom"/>
</dbReference>
<accession>A0ABS0FS51</accession>
<feature type="modified residue" description="4-aspartylphosphate" evidence="5">
    <location>
        <position position="429"/>
    </location>
</feature>
<dbReference type="InterPro" id="IPR004358">
    <property type="entry name" value="Sig_transdc_His_kin-like_C"/>
</dbReference>
<dbReference type="EMBL" id="JADMCD010000014">
    <property type="protein sequence ID" value="MBF8643194.1"/>
    <property type="molecule type" value="Genomic_DNA"/>
</dbReference>
<evidence type="ECO:0000259" key="6">
    <source>
        <dbReference type="PROSITE" id="PS50109"/>
    </source>
</evidence>
<feature type="domain" description="Histidine kinase" evidence="6">
    <location>
        <begin position="139"/>
        <end position="357"/>
    </location>
</feature>
<evidence type="ECO:0000256" key="5">
    <source>
        <dbReference type="PROSITE-ProRule" id="PRU00169"/>
    </source>
</evidence>
<keyword evidence="4" id="KW-0808">Transferase</keyword>
<keyword evidence="9" id="KW-1185">Reference proteome</keyword>
<gene>
    <name evidence="8" type="ORF">IRZ65_21205</name>
</gene>
<dbReference type="PANTHER" id="PTHR43065">
    <property type="entry name" value="SENSOR HISTIDINE KINASE"/>
    <property type="match status" value="1"/>
</dbReference>
<keyword evidence="4" id="KW-0418">Kinase</keyword>
<dbReference type="InterPro" id="IPR005467">
    <property type="entry name" value="His_kinase_dom"/>
</dbReference>
<dbReference type="SMART" id="SM00387">
    <property type="entry name" value="HATPase_c"/>
    <property type="match status" value="1"/>
</dbReference>
<evidence type="ECO:0000256" key="4">
    <source>
        <dbReference type="ARBA" id="ARBA00022777"/>
    </source>
</evidence>
<dbReference type="PROSITE" id="PS50110">
    <property type="entry name" value="RESPONSE_REGULATORY"/>
    <property type="match status" value="1"/>
</dbReference>
<evidence type="ECO:0000259" key="7">
    <source>
        <dbReference type="PROSITE" id="PS50110"/>
    </source>
</evidence>
<dbReference type="SUPFAM" id="SSF47384">
    <property type="entry name" value="Homodimeric domain of signal transducing histidine kinase"/>
    <property type="match status" value="1"/>
</dbReference>
<dbReference type="SUPFAM" id="SSF55785">
    <property type="entry name" value="PYP-like sensor domain (PAS domain)"/>
    <property type="match status" value="1"/>
</dbReference>
<dbReference type="InterPro" id="IPR035965">
    <property type="entry name" value="PAS-like_dom_sf"/>
</dbReference>
<evidence type="ECO:0000256" key="3">
    <source>
        <dbReference type="ARBA" id="ARBA00022553"/>
    </source>
</evidence>
<feature type="domain" description="Response regulatory" evidence="7">
    <location>
        <begin position="378"/>
        <end position="494"/>
    </location>
</feature>
<name>A0ABS0FS51_PSELU</name>
<dbReference type="Gene3D" id="1.10.287.130">
    <property type="match status" value="1"/>
</dbReference>
<dbReference type="PANTHER" id="PTHR43065:SF42">
    <property type="entry name" value="TWO-COMPONENT SENSOR PPRA"/>
    <property type="match status" value="1"/>
</dbReference>
<dbReference type="SUPFAM" id="SSF55874">
    <property type="entry name" value="ATPase domain of HSP90 chaperone/DNA topoisomerase II/histidine kinase"/>
    <property type="match status" value="1"/>
</dbReference>
<evidence type="ECO:0000256" key="2">
    <source>
        <dbReference type="ARBA" id="ARBA00012438"/>
    </source>
</evidence>
<dbReference type="RefSeq" id="WP_196122271.1">
    <property type="nucleotide sequence ID" value="NZ_JADMCD010000014.1"/>
</dbReference>
<evidence type="ECO:0000313" key="9">
    <source>
        <dbReference type="Proteomes" id="UP000626180"/>
    </source>
</evidence>
<evidence type="ECO:0000256" key="1">
    <source>
        <dbReference type="ARBA" id="ARBA00000085"/>
    </source>
</evidence>
<comment type="caution">
    <text evidence="8">The sequence shown here is derived from an EMBL/GenBank/DDBJ whole genome shotgun (WGS) entry which is preliminary data.</text>
</comment>
<dbReference type="CDD" id="cd00082">
    <property type="entry name" value="HisKA"/>
    <property type="match status" value="1"/>
</dbReference>
<dbReference type="InterPro" id="IPR000014">
    <property type="entry name" value="PAS"/>
</dbReference>
<dbReference type="CDD" id="cd00130">
    <property type="entry name" value="PAS"/>
    <property type="match status" value="1"/>
</dbReference>
<dbReference type="Gene3D" id="3.30.450.20">
    <property type="entry name" value="PAS domain"/>
    <property type="match status" value="1"/>
</dbReference>
<dbReference type="Pfam" id="PF02518">
    <property type="entry name" value="HATPase_c"/>
    <property type="match status" value="1"/>
</dbReference>
<dbReference type="Pfam" id="PF00512">
    <property type="entry name" value="HisKA"/>
    <property type="match status" value="1"/>
</dbReference>
<dbReference type="Gene3D" id="3.30.565.10">
    <property type="entry name" value="Histidine kinase-like ATPase, C-terminal domain"/>
    <property type="match status" value="1"/>
</dbReference>
<dbReference type="InterPro" id="IPR036890">
    <property type="entry name" value="HATPase_C_sf"/>
</dbReference>
<dbReference type="PRINTS" id="PR00344">
    <property type="entry name" value="BCTRLSENSOR"/>
</dbReference>
<dbReference type="SMART" id="SM00388">
    <property type="entry name" value="HisKA"/>
    <property type="match status" value="1"/>
</dbReference>
<protein>
    <recommendedName>
        <fullName evidence="2">histidine kinase</fullName>
        <ecNumber evidence="2">2.7.13.3</ecNumber>
    </recommendedName>
</protein>
<dbReference type="PROSITE" id="PS50109">
    <property type="entry name" value="HIS_KIN"/>
    <property type="match status" value="1"/>
</dbReference>
<evidence type="ECO:0000313" key="8">
    <source>
        <dbReference type="EMBL" id="MBF8643194.1"/>
    </source>
</evidence>
<dbReference type="Pfam" id="PF08448">
    <property type="entry name" value="PAS_4"/>
    <property type="match status" value="1"/>
</dbReference>
<comment type="catalytic activity">
    <reaction evidence="1">
        <text>ATP + protein L-histidine = ADP + protein N-phospho-L-histidine.</text>
        <dbReference type="EC" id="2.7.13.3"/>
    </reaction>
</comment>
<dbReference type="Gene3D" id="3.40.50.2300">
    <property type="match status" value="1"/>
</dbReference>
<dbReference type="InterPro" id="IPR003594">
    <property type="entry name" value="HATPase_dom"/>
</dbReference>
<dbReference type="Pfam" id="PF00072">
    <property type="entry name" value="Response_reg"/>
    <property type="match status" value="1"/>
</dbReference>
<dbReference type="InterPro" id="IPR011006">
    <property type="entry name" value="CheY-like_superfamily"/>
</dbReference>
<dbReference type="SUPFAM" id="SSF52172">
    <property type="entry name" value="CheY-like"/>
    <property type="match status" value="1"/>
</dbReference>
<dbReference type="InterPro" id="IPR001789">
    <property type="entry name" value="Sig_transdc_resp-reg_receiver"/>
</dbReference>
<dbReference type="SMART" id="SM00448">
    <property type="entry name" value="REC"/>
    <property type="match status" value="1"/>
</dbReference>
<dbReference type="InterPro" id="IPR036097">
    <property type="entry name" value="HisK_dim/P_sf"/>
</dbReference>
<dbReference type="SMART" id="SM00091">
    <property type="entry name" value="PAS"/>
    <property type="match status" value="1"/>
</dbReference>
<dbReference type="InterPro" id="IPR013656">
    <property type="entry name" value="PAS_4"/>
</dbReference>
<dbReference type="Proteomes" id="UP000626180">
    <property type="component" value="Unassembled WGS sequence"/>
</dbReference>
<reference evidence="8 9" key="1">
    <citation type="submission" date="2020-10" db="EMBL/GenBank/DDBJ databases">
        <title>Genome sequences of Pseudomonas isolates.</title>
        <authorList>
            <person name="Wessels L."/>
            <person name="Reich F."/>
            <person name="Hammerl J."/>
        </authorList>
    </citation>
    <scope>NUCLEOTIDE SEQUENCE [LARGE SCALE GENOMIC DNA]</scope>
    <source>
        <strain evidence="8 9">20-MO00624-0</strain>
    </source>
</reference>
<dbReference type="EC" id="2.7.13.3" evidence="2"/>
<keyword evidence="3 5" id="KW-0597">Phosphoprotein</keyword>